<name>A0A6B0SBE9_9CETA</name>
<protein>
    <recommendedName>
        <fullName evidence="6">Ig-like domain-containing protein</fullName>
    </recommendedName>
</protein>
<dbReference type="InterPro" id="IPR002870">
    <property type="entry name" value="Peptidase_M12B_N"/>
</dbReference>
<dbReference type="PROSITE" id="PS50835">
    <property type="entry name" value="IG_LIKE"/>
    <property type="match status" value="2"/>
</dbReference>
<feature type="domain" description="Ig-like" evidence="6">
    <location>
        <begin position="636"/>
        <end position="738"/>
    </location>
</feature>
<sequence length="826" mass="90979">MVVTGVLSEVQLREWGPSLVKPSQTLSLTFMVSGFSLTSYGVDWVRQAPGKVKDNLSWYRLVPISRDILSPENITQSNTGSAQQSWDHSPHQGLELDSPPPGGLGSSGLSTRLRPGFSAGPRLLCPRWQTSLSSAPMPAEGWVSLRAALWLLGLCAVLAPVQCSPDRPSWRYISTEVVIPRKELHQGKGAQVLGWLSYSLRFGGQRHVIHMRRKRLFWPGYLMMTQDDQGVLQTDHPFVPEDCYYFGYLEEIPFSTVTINTCYGGLQGYMKLDDLAYEISPLKHSQKFEHILSQMVADAGTMGPRHRPGYEEERDPLLSPANITAAPRMSMLAPVQCSPDRPSWRYISTEVVIPRKELHQGKGAQVLGWLSYSLRFGGQRHVIHMRRKRLFWPGYLMMTQDDQGVLQTDHPFVPEDCYYFGYLEEIPFSTVTINTCYGGLQGYMKLDDLAYEISPLKHSQKFEHILSQMVADAGTMGPMHRPGYEEERDPLLSPANITAAPRMSRILSQVQLRESGPSLVKPSQTLSLTCTASGFSLTSYGVSWVRQAPGKALECLGGISSGGSTGYNPALKSWLSITKDNSKSQVSLSVSSLTTEDTAVYYCAKDTVRGSQGKPQLVPAGSCIKRIQVLQEQVSPGVNGVLSQVQLRESGPSLVKPSQTLSLTCTVSGFSLSGNSVGWVRQAPGKALEWLGVIYYGGSTGYNPALKSRLSITKDNSKSQVSLSLSTVTTEDTATYYCARDTVRGIQCEPRQKPPCIGARDHQGALRTQYRAEYWSRGAHPGAAGAVGAEQRKPGASVKVSCKASGYTFTDYYMNRVQQAPQQGLE</sequence>
<dbReference type="InterPro" id="IPR007110">
    <property type="entry name" value="Ig-like_dom"/>
</dbReference>
<gene>
    <name evidence="7" type="ORF">E5288_WYG018223</name>
</gene>
<evidence type="ECO:0000259" key="6">
    <source>
        <dbReference type="PROSITE" id="PS50835"/>
    </source>
</evidence>
<dbReference type="InterPro" id="IPR013783">
    <property type="entry name" value="Ig-like_fold"/>
</dbReference>
<dbReference type="SMART" id="SM00409">
    <property type="entry name" value="IG"/>
    <property type="match status" value="2"/>
</dbReference>
<feature type="domain" description="Ig-like" evidence="6">
    <location>
        <begin position="501"/>
        <end position="603"/>
    </location>
</feature>
<keyword evidence="1" id="KW-0391">Immunity</keyword>
<dbReference type="AlphaFoldDB" id="A0A6B0SBE9"/>
<comment type="caution">
    <text evidence="7">The sequence shown here is derived from an EMBL/GenBank/DDBJ whole genome shotgun (WGS) entry which is preliminary data.</text>
</comment>
<feature type="region of interest" description="Disordered" evidence="5">
    <location>
        <begin position="73"/>
        <end position="111"/>
    </location>
</feature>
<dbReference type="Gene3D" id="2.60.40.10">
    <property type="entry name" value="Immunoglobulins"/>
    <property type="match status" value="4"/>
</dbReference>
<evidence type="ECO:0000256" key="4">
    <source>
        <dbReference type="ARBA" id="ARBA00043265"/>
    </source>
</evidence>
<keyword evidence="4" id="KW-1280">Immunoglobulin</keyword>
<dbReference type="InterPro" id="IPR013106">
    <property type="entry name" value="Ig_V-set"/>
</dbReference>
<keyword evidence="2" id="KW-1064">Adaptive immunity</keyword>
<evidence type="ECO:0000256" key="1">
    <source>
        <dbReference type="ARBA" id="ARBA00022859"/>
    </source>
</evidence>
<dbReference type="InterPro" id="IPR050199">
    <property type="entry name" value="IgHV"/>
</dbReference>
<dbReference type="EMBL" id="VBQZ03000420">
    <property type="protein sequence ID" value="MXQ99351.1"/>
    <property type="molecule type" value="Genomic_DNA"/>
</dbReference>
<feature type="compositionally biased region" description="Polar residues" evidence="5">
    <location>
        <begin position="73"/>
        <end position="87"/>
    </location>
</feature>
<evidence type="ECO:0000256" key="2">
    <source>
        <dbReference type="ARBA" id="ARBA00023130"/>
    </source>
</evidence>
<dbReference type="SMART" id="SM00406">
    <property type="entry name" value="IGv"/>
    <property type="match status" value="2"/>
</dbReference>
<dbReference type="SMART" id="SM00408">
    <property type="entry name" value="IGc2"/>
    <property type="match status" value="2"/>
</dbReference>
<dbReference type="SUPFAM" id="SSF48726">
    <property type="entry name" value="Immunoglobulin"/>
    <property type="match status" value="4"/>
</dbReference>
<dbReference type="Pfam" id="PF07686">
    <property type="entry name" value="V-set"/>
    <property type="match status" value="2"/>
</dbReference>
<dbReference type="InterPro" id="IPR036179">
    <property type="entry name" value="Ig-like_dom_sf"/>
</dbReference>
<dbReference type="InterPro" id="IPR003598">
    <property type="entry name" value="Ig_sub2"/>
</dbReference>
<organism evidence="7 8">
    <name type="scientific">Bos mutus</name>
    <name type="common">wild yak</name>
    <dbReference type="NCBI Taxonomy" id="72004"/>
    <lineage>
        <taxon>Eukaryota</taxon>
        <taxon>Metazoa</taxon>
        <taxon>Chordata</taxon>
        <taxon>Craniata</taxon>
        <taxon>Vertebrata</taxon>
        <taxon>Euteleostomi</taxon>
        <taxon>Mammalia</taxon>
        <taxon>Eutheria</taxon>
        <taxon>Laurasiatheria</taxon>
        <taxon>Artiodactyla</taxon>
        <taxon>Ruminantia</taxon>
        <taxon>Pecora</taxon>
        <taxon>Bovidae</taxon>
        <taxon>Bovinae</taxon>
        <taxon>Bos</taxon>
    </lineage>
</organism>
<evidence type="ECO:0000313" key="7">
    <source>
        <dbReference type="EMBL" id="MXQ99351.1"/>
    </source>
</evidence>
<accession>A0A6B0SBE9</accession>
<evidence type="ECO:0000313" key="8">
    <source>
        <dbReference type="Proteomes" id="UP000322234"/>
    </source>
</evidence>
<dbReference type="PANTHER" id="PTHR23266">
    <property type="entry name" value="IMMUNOGLOBULIN HEAVY CHAIN"/>
    <property type="match status" value="1"/>
</dbReference>
<keyword evidence="8" id="KW-1185">Reference proteome</keyword>
<dbReference type="Proteomes" id="UP000322234">
    <property type="component" value="Unassembled WGS sequence"/>
</dbReference>
<proteinExistence type="predicted"/>
<dbReference type="InterPro" id="IPR003599">
    <property type="entry name" value="Ig_sub"/>
</dbReference>
<dbReference type="GO" id="GO:0019814">
    <property type="term" value="C:immunoglobulin complex"/>
    <property type="evidence" value="ECO:0007669"/>
    <property type="project" value="UniProtKB-KW"/>
</dbReference>
<dbReference type="Pfam" id="PF01562">
    <property type="entry name" value="Pep_M12B_propep"/>
    <property type="match status" value="2"/>
</dbReference>
<dbReference type="GO" id="GO:0005576">
    <property type="term" value="C:extracellular region"/>
    <property type="evidence" value="ECO:0007669"/>
    <property type="project" value="UniProtKB-ARBA"/>
</dbReference>
<keyword evidence="3" id="KW-1015">Disulfide bond</keyword>
<dbReference type="FunFam" id="2.60.40.10:FF:001878">
    <property type="entry name" value="Immunoglobulin heavy variable 1-4"/>
    <property type="match status" value="2"/>
</dbReference>
<evidence type="ECO:0000256" key="5">
    <source>
        <dbReference type="SAM" id="MobiDB-lite"/>
    </source>
</evidence>
<evidence type="ECO:0000256" key="3">
    <source>
        <dbReference type="ARBA" id="ARBA00023157"/>
    </source>
</evidence>
<dbReference type="GO" id="GO:0002250">
    <property type="term" value="P:adaptive immune response"/>
    <property type="evidence" value="ECO:0007669"/>
    <property type="project" value="UniProtKB-KW"/>
</dbReference>
<reference evidence="7" key="1">
    <citation type="submission" date="2019-10" db="EMBL/GenBank/DDBJ databases">
        <title>The sequence and de novo assembly of the wild yak genome.</title>
        <authorList>
            <person name="Liu Y."/>
        </authorList>
    </citation>
    <scope>NUCLEOTIDE SEQUENCE [LARGE SCALE GENOMIC DNA]</scope>
    <source>
        <strain evidence="7">WY2019</strain>
    </source>
</reference>